<keyword evidence="1" id="KW-1133">Transmembrane helix</keyword>
<gene>
    <name evidence="2" type="ORF">ACAOBT_LOCUS17757</name>
</gene>
<organism evidence="2 3">
    <name type="scientific">Acanthoscelides obtectus</name>
    <name type="common">Bean weevil</name>
    <name type="synonym">Bruchus obtectus</name>
    <dbReference type="NCBI Taxonomy" id="200917"/>
    <lineage>
        <taxon>Eukaryota</taxon>
        <taxon>Metazoa</taxon>
        <taxon>Ecdysozoa</taxon>
        <taxon>Arthropoda</taxon>
        <taxon>Hexapoda</taxon>
        <taxon>Insecta</taxon>
        <taxon>Pterygota</taxon>
        <taxon>Neoptera</taxon>
        <taxon>Endopterygota</taxon>
        <taxon>Coleoptera</taxon>
        <taxon>Polyphaga</taxon>
        <taxon>Cucujiformia</taxon>
        <taxon>Chrysomeloidea</taxon>
        <taxon>Chrysomelidae</taxon>
        <taxon>Bruchinae</taxon>
        <taxon>Bruchini</taxon>
        <taxon>Acanthoscelides</taxon>
    </lineage>
</organism>
<dbReference type="OrthoDB" id="6732852at2759"/>
<proteinExistence type="predicted"/>
<evidence type="ECO:0000256" key="1">
    <source>
        <dbReference type="SAM" id="Phobius"/>
    </source>
</evidence>
<evidence type="ECO:0000313" key="3">
    <source>
        <dbReference type="Proteomes" id="UP001152888"/>
    </source>
</evidence>
<sequence>MVLITELVLLTVAILVSATGALMALIVNFVLPDYFWDEAKAGYNPFPTVQGENWDEFEKKWMAVGRNPGVIESYPFLVSISSYYLDSKKHCLFLCTGALVDSSNGVAVYTGSGCHLGNHRNIVVRGSSNYFWKGGNVSKITSVRSQGGWHVMKIKDKVGAPAALDLTMVRKKIIPTDATLHSLGWGAEINPNVDIIGDDTFYEEIWGMKRDAVCRNAKSMCNYYFSSHHISSFFIEAMDDTLTCCYEGYIVHTEERDTKRAHSELTGKPLVYIDSKGKPTVIAMQYKTAVSVNETIGYYTVFRAIGPNFNEAGNTPAIDDEIEKTESGKIGDQLIVTKIYRVQNTKKYFLQWFRYSGAKFGEQFPQQWQKVENPWTNGTAEMHTGQYEGNADYEIAATKEAFKD</sequence>
<dbReference type="AlphaFoldDB" id="A0A9P0L1Y9"/>
<reference evidence="2" key="1">
    <citation type="submission" date="2022-03" db="EMBL/GenBank/DDBJ databases">
        <authorList>
            <person name="Sayadi A."/>
        </authorList>
    </citation>
    <scope>NUCLEOTIDE SEQUENCE</scope>
</reference>
<feature type="transmembrane region" description="Helical" evidence="1">
    <location>
        <begin position="7"/>
        <end position="31"/>
    </location>
</feature>
<evidence type="ECO:0000313" key="2">
    <source>
        <dbReference type="EMBL" id="CAH1987286.1"/>
    </source>
</evidence>
<keyword evidence="1" id="KW-0472">Membrane</keyword>
<keyword evidence="1" id="KW-0812">Transmembrane</keyword>
<dbReference type="Proteomes" id="UP001152888">
    <property type="component" value="Unassembled WGS sequence"/>
</dbReference>
<protein>
    <submittedName>
        <fullName evidence="2">Uncharacterized protein</fullName>
    </submittedName>
</protein>
<dbReference type="EMBL" id="CAKOFQ010007014">
    <property type="protein sequence ID" value="CAH1987286.1"/>
    <property type="molecule type" value="Genomic_DNA"/>
</dbReference>
<comment type="caution">
    <text evidence="2">The sequence shown here is derived from an EMBL/GenBank/DDBJ whole genome shotgun (WGS) entry which is preliminary data.</text>
</comment>
<name>A0A9P0L1Y9_ACAOB</name>
<accession>A0A9P0L1Y9</accession>
<keyword evidence="3" id="KW-1185">Reference proteome</keyword>